<evidence type="ECO:0000313" key="8">
    <source>
        <dbReference type="EMBL" id="KAA6324119.1"/>
    </source>
</evidence>
<sequence>IRFYRLIALAVLIMVAVIVGSLAVGESVRSTLVQRVYERLGDTETILFSKNSFLESSLIHNPLFEGHAQGILLSNGFISDAGRLIPVMVWGVDDKEISLGGVKINPPLAEELKYQSGSRSEGKDIVLRLPATGLVPSGSLFVTDNYTTSARLALEGIINAEDGGNLNLKNEQILPYNIFVNRTELASILDIEGRINLILCNTTVSYADFAGIWHPSLSGIKENSNGEFTEITSERVFIQSDAVQTLYNNNPASNRLFSYLVNSITIGNRSIPYSFATATDRYKGRMLQENEVILSEYAAKRIGAKVNDSIRLTYFVSKDLKALSTDTLYCRVGQIVPLGELFADKTLSADFPGLSDVEKCTDWDSDLPINMDLITKEDEDYWAQYRTTPKVIVSYRAIYEKWGNAYGSATAIRNEKPFDSSGLDASMFGVQIIYPKELGLSAARNGVDFSSLFLSLGFFIILSAILLMLVPLSEMMYVRRNEIALFSALGYPKKRITGILWRESAPVVFVSSLIGIVVGLLYTWLILVLLGSLWKGATHTGGFVLFPNAGSILTGFVAGIAISLVLLRVAIVRALRNHASNRKITNNPLRRKLCVALAFTLATIFSVYWAAANAISLFVVAGVLLIITAACWGNYVVSRRGAAQSGSFHIPKLIWANLYANKKRVLLSFFTLTAGVFIVFSVGLNRRGFTDNAQLASGTGGYSLWCESSVPMYHNIATQAGRDKLALSDLPEDTRVIQIARYSADDASCLNLNKVSQPTVLGIDMDLLKTADFEIERSMYPAGESVFEAVQTATDSIYPVLIDETVLMWGLMLNLGDTISYENGTGKKVYLQLAGTLKNSIFQGNVLMDKRLFSEVWNEITGSEIALFKVNEQETEKTKRLLEQALNEYGVRVTTTAQRLKEFNSVTDAYLNIFLTLGSLGLLLGIMSFIIVVRKDFVSRREQISLLHSLGFTHKRIEKLLVKENRIVPLYAIVTGVLGSLTGVVSGLLNVSVWIWLTTLLLTALLVLCVIGLVRFKI</sequence>
<feature type="transmembrane region" description="Helical" evidence="6">
    <location>
        <begin position="593"/>
        <end position="611"/>
    </location>
</feature>
<dbReference type="AlphaFoldDB" id="A0A5J4QSF2"/>
<proteinExistence type="predicted"/>
<gene>
    <name evidence="8" type="ORF">EZS27_026517</name>
</gene>
<evidence type="ECO:0000256" key="4">
    <source>
        <dbReference type="ARBA" id="ARBA00022989"/>
    </source>
</evidence>
<feature type="transmembrane region" description="Helical" evidence="6">
    <location>
        <begin position="617"/>
        <end position="637"/>
    </location>
</feature>
<feature type="transmembrane region" description="Helical" evidence="6">
    <location>
        <begin position="449"/>
        <end position="470"/>
    </location>
</feature>
<feature type="transmembrane region" description="Helical" evidence="6">
    <location>
        <begin position="994"/>
        <end position="1014"/>
    </location>
</feature>
<evidence type="ECO:0000256" key="3">
    <source>
        <dbReference type="ARBA" id="ARBA00022692"/>
    </source>
</evidence>
<feature type="transmembrane region" description="Helical" evidence="6">
    <location>
        <begin position="968"/>
        <end position="988"/>
    </location>
</feature>
<dbReference type="InterPro" id="IPR051125">
    <property type="entry name" value="ABC-4/HrtB_transporter"/>
</dbReference>
<dbReference type="GO" id="GO:0005886">
    <property type="term" value="C:plasma membrane"/>
    <property type="evidence" value="ECO:0007669"/>
    <property type="project" value="UniProtKB-SubCell"/>
</dbReference>
<protein>
    <recommendedName>
        <fullName evidence="7">ABC3 transporter permease C-terminal domain-containing protein</fullName>
    </recommendedName>
</protein>
<name>A0A5J4QSF2_9ZZZZ</name>
<feature type="transmembrane region" description="Helical" evidence="6">
    <location>
        <begin position="550"/>
        <end position="572"/>
    </location>
</feature>
<dbReference type="Pfam" id="PF02687">
    <property type="entry name" value="FtsX"/>
    <property type="match status" value="1"/>
</dbReference>
<evidence type="ECO:0000259" key="7">
    <source>
        <dbReference type="Pfam" id="PF02687"/>
    </source>
</evidence>
<feature type="non-terminal residue" evidence="8">
    <location>
        <position position="1"/>
    </location>
</feature>
<keyword evidence="5 6" id="KW-0472">Membrane</keyword>
<evidence type="ECO:0000256" key="5">
    <source>
        <dbReference type="ARBA" id="ARBA00023136"/>
    </source>
</evidence>
<feature type="transmembrane region" description="Helical" evidence="6">
    <location>
        <begin position="909"/>
        <end position="933"/>
    </location>
</feature>
<comment type="subcellular location">
    <subcellularLocation>
        <location evidence="1">Cell membrane</location>
        <topology evidence="1">Multi-pass membrane protein</topology>
    </subcellularLocation>
</comment>
<organism evidence="8">
    <name type="scientific">termite gut metagenome</name>
    <dbReference type="NCBI Taxonomy" id="433724"/>
    <lineage>
        <taxon>unclassified sequences</taxon>
        <taxon>metagenomes</taxon>
        <taxon>organismal metagenomes</taxon>
    </lineage>
</organism>
<feature type="transmembrane region" description="Helical" evidence="6">
    <location>
        <begin position="665"/>
        <end position="684"/>
    </location>
</feature>
<feature type="domain" description="ABC3 transporter permease C-terminal" evidence="7">
    <location>
        <begin position="456"/>
        <end position="576"/>
    </location>
</feature>
<dbReference type="PANTHER" id="PTHR43738">
    <property type="entry name" value="ABC TRANSPORTER, MEMBRANE PROTEIN"/>
    <property type="match status" value="1"/>
</dbReference>
<evidence type="ECO:0000256" key="6">
    <source>
        <dbReference type="SAM" id="Phobius"/>
    </source>
</evidence>
<reference evidence="8" key="1">
    <citation type="submission" date="2019-03" db="EMBL/GenBank/DDBJ databases">
        <title>Single cell metagenomics reveals metabolic interactions within the superorganism composed of flagellate Streblomastix strix and complex community of Bacteroidetes bacteria on its surface.</title>
        <authorList>
            <person name="Treitli S.C."/>
            <person name="Kolisko M."/>
            <person name="Husnik F."/>
            <person name="Keeling P."/>
            <person name="Hampl V."/>
        </authorList>
    </citation>
    <scope>NUCLEOTIDE SEQUENCE</scope>
    <source>
        <strain evidence="8">STM</strain>
    </source>
</reference>
<feature type="transmembrane region" description="Helical" evidence="6">
    <location>
        <begin position="507"/>
        <end position="530"/>
    </location>
</feature>
<evidence type="ECO:0000256" key="2">
    <source>
        <dbReference type="ARBA" id="ARBA00022475"/>
    </source>
</evidence>
<evidence type="ECO:0000256" key="1">
    <source>
        <dbReference type="ARBA" id="ARBA00004651"/>
    </source>
</evidence>
<accession>A0A5J4QSF2</accession>
<dbReference type="InterPro" id="IPR003838">
    <property type="entry name" value="ABC3_permease_C"/>
</dbReference>
<keyword evidence="3 6" id="KW-0812">Transmembrane</keyword>
<dbReference type="PANTHER" id="PTHR43738:SF2">
    <property type="entry name" value="ABC TRANSPORTER PERMEASE"/>
    <property type="match status" value="1"/>
</dbReference>
<comment type="caution">
    <text evidence="8">The sequence shown here is derived from an EMBL/GenBank/DDBJ whole genome shotgun (WGS) entry which is preliminary data.</text>
</comment>
<keyword evidence="4 6" id="KW-1133">Transmembrane helix</keyword>
<keyword evidence="2" id="KW-1003">Cell membrane</keyword>
<dbReference type="EMBL" id="SNRY01002646">
    <property type="protein sequence ID" value="KAA6324119.1"/>
    <property type="molecule type" value="Genomic_DNA"/>
</dbReference>